<comment type="caution">
    <text evidence="3">The sequence shown here is derived from an EMBL/GenBank/DDBJ whole genome shotgun (WGS) entry which is preliminary data.</text>
</comment>
<evidence type="ECO:0000313" key="3">
    <source>
        <dbReference type="EMBL" id="KAK2083951.1"/>
    </source>
</evidence>
<feature type="compositionally biased region" description="Basic and acidic residues" evidence="2">
    <location>
        <begin position="190"/>
        <end position="209"/>
    </location>
</feature>
<sequence>MDTWEGSSQKDEDLDSWEGFSQRDEDIDPLEGSSQKDKDLNPCEISSQQDEDLNSCDRSSQERAEERLSIAALSEGTEADKGGGQELWKNPLASFNEAVDICSLKEPNIDILEPAIIMEDPTSSTNGKNSKTPYESSNKESDEQKQMTVNKDSAPVQPLKKTKKSKHLTVLECSYKEDEKIDSNQLGNDQSKEKSTDPVQEKKEEDLDSSKGSSQEDEDLELWEVSSLEDED</sequence>
<protein>
    <submittedName>
        <fullName evidence="3">Uncharacterized protein</fullName>
    </submittedName>
</protein>
<dbReference type="Pfam" id="PF07458">
    <property type="entry name" value="SPAN-X"/>
    <property type="match status" value="1"/>
</dbReference>
<feature type="compositionally biased region" description="Polar residues" evidence="2">
    <location>
        <begin position="121"/>
        <end position="136"/>
    </location>
</feature>
<evidence type="ECO:0000256" key="2">
    <source>
        <dbReference type="SAM" id="MobiDB-lite"/>
    </source>
</evidence>
<dbReference type="InterPro" id="IPR010007">
    <property type="entry name" value="SPAN-X_fam"/>
</dbReference>
<evidence type="ECO:0000313" key="4">
    <source>
        <dbReference type="Proteomes" id="UP001266305"/>
    </source>
</evidence>
<proteinExistence type="inferred from homology"/>
<organism evidence="3 4">
    <name type="scientific">Saguinus oedipus</name>
    <name type="common">Cotton-top tamarin</name>
    <name type="synonym">Oedipomidas oedipus</name>
    <dbReference type="NCBI Taxonomy" id="9490"/>
    <lineage>
        <taxon>Eukaryota</taxon>
        <taxon>Metazoa</taxon>
        <taxon>Chordata</taxon>
        <taxon>Craniata</taxon>
        <taxon>Vertebrata</taxon>
        <taxon>Euteleostomi</taxon>
        <taxon>Mammalia</taxon>
        <taxon>Eutheria</taxon>
        <taxon>Euarchontoglires</taxon>
        <taxon>Primates</taxon>
        <taxon>Haplorrhini</taxon>
        <taxon>Platyrrhini</taxon>
        <taxon>Cebidae</taxon>
        <taxon>Callitrichinae</taxon>
        <taxon>Saguinus</taxon>
    </lineage>
</organism>
<feature type="compositionally biased region" description="Acidic residues" evidence="2">
    <location>
        <begin position="215"/>
        <end position="232"/>
    </location>
</feature>
<feature type="region of interest" description="Disordered" evidence="2">
    <location>
        <begin position="1"/>
        <end position="88"/>
    </location>
</feature>
<accession>A0ABQ9TGT1</accession>
<reference evidence="3 4" key="1">
    <citation type="submission" date="2023-05" db="EMBL/GenBank/DDBJ databases">
        <title>B98-5 Cell Line De Novo Hybrid Assembly: An Optical Mapping Approach.</title>
        <authorList>
            <person name="Kananen K."/>
            <person name="Auerbach J.A."/>
            <person name="Kautto E."/>
            <person name="Blachly J.S."/>
        </authorList>
    </citation>
    <scope>NUCLEOTIDE SEQUENCE [LARGE SCALE GENOMIC DNA]</scope>
    <source>
        <strain evidence="3">B95-8</strain>
        <tissue evidence="3">Cell line</tissue>
    </source>
</reference>
<gene>
    <name evidence="3" type="ORF">P7K49_039187</name>
</gene>
<evidence type="ECO:0000256" key="1">
    <source>
        <dbReference type="ARBA" id="ARBA00006323"/>
    </source>
</evidence>
<keyword evidence="4" id="KW-1185">Reference proteome</keyword>
<dbReference type="EMBL" id="JASSZA010000023">
    <property type="protein sequence ID" value="KAK2083951.1"/>
    <property type="molecule type" value="Genomic_DNA"/>
</dbReference>
<dbReference type="Proteomes" id="UP001266305">
    <property type="component" value="Unassembled WGS sequence"/>
</dbReference>
<name>A0ABQ9TGT1_SAGOE</name>
<feature type="compositionally biased region" description="Basic and acidic residues" evidence="2">
    <location>
        <begin position="59"/>
        <end position="68"/>
    </location>
</feature>
<feature type="region of interest" description="Disordered" evidence="2">
    <location>
        <begin position="109"/>
        <end position="232"/>
    </location>
</feature>
<comment type="similarity">
    <text evidence="1">Belongs to the SPAN-X family.</text>
</comment>